<sequence>MHGICSKKVREINQKRLWKRRPVGTGECEGTLTLLFSGVRL</sequence>
<proteinExistence type="predicted"/>
<accession>A0A517PN16</accession>
<evidence type="ECO:0000313" key="2">
    <source>
        <dbReference type="Proteomes" id="UP000320421"/>
    </source>
</evidence>
<keyword evidence="2" id="KW-1185">Reference proteome</keyword>
<protein>
    <submittedName>
        <fullName evidence="1">Uncharacterized protein</fullName>
    </submittedName>
</protein>
<dbReference type="AlphaFoldDB" id="A0A517PN16"/>
<dbReference type="Proteomes" id="UP000320421">
    <property type="component" value="Chromosome"/>
</dbReference>
<reference evidence="1 2" key="1">
    <citation type="submission" date="2019-02" db="EMBL/GenBank/DDBJ databases">
        <title>Deep-cultivation of Planctomycetes and their phenomic and genomic characterization uncovers novel biology.</title>
        <authorList>
            <person name="Wiegand S."/>
            <person name="Jogler M."/>
            <person name="Boedeker C."/>
            <person name="Pinto D."/>
            <person name="Vollmers J."/>
            <person name="Rivas-Marin E."/>
            <person name="Kohn T."/>
            <person name="Peeters S.H."/>
            <person name="Heuer A."/>
            <person name="Rast P."/>
            <person name="Oberbeckmann S."/>
            <person name="Bunk B."/>
            <person name="Jeske O."/>
            <person name="Meyerdierks A."/>
            <person name="Storesund J.E."/>
            <person name="Kallscheuer N."/>
            <person name="Luecker S."/>
            <person name="Lage O.M."/>
            <person name="Pohl T."/>
            <person name="Merkel B.J."/>
            <person name="Hornburger P."/>
            <person name="Mueller R.-W."/>
            <person name="Bruemmer F."/>
            <person name="Labrenz M."/>
            <person name="Spormann A.M."/>
            <person name="Op den Camp H."/>
            <person name="Overmann J."/>
            <person name="Amann R."/>
            <person name="Jetten M.S.M."/>
            <person name="Mascher T."/>
            <person name="Medema M.H."/>
            <person name="Devos D.P."/>
            <person name="Kaster A.-K."/>
            <person name="Ovreas L."/>
            <person name="Rohde M."/>
            <person name="Galperin M.Y."/>
            <person name="Jogler C."/>
        </authorList>
    </citation>
    <scope>NUCLEOTIDE SEQUENCE [LARGE SCALE GENOMIC DNA]</scope>
    <source>
        <strain evidence="1 2">HG66A1</strain>
    </source>
</reference>
<organism evidence="1 2">
    <name type="scientific">Gimesia chilikensis</name>
    <dbReference type="NCBI Taxonomy" id="2605989"/>
    <lineage>
        <taxon>Bacteria</taxon>
        <taxon>Pseudomonadati</taxon>
        <taxon>Planctomycetota</taxon>
        <taxon>Planctomycetia</taxon>
        <taxon>Planctomycetales</taxon>
        <taxon>Planctomycetaceae</taxon>
        <taxon>Gimesia</taxon>
    </lineage>
</organism>
<name>A0A517PN16_9PLAN</name>
<dbReference type="EMBL" id="CP036266">
    <property type="protein sequence ID" value="QDT20774.1"/>
    <property type="molecule type" value="Genomic_DNA"/>
</dbReference>
<gene>
    <name evidence="1" type="ORF">HG66A1_25630</name>
</gene>
<evidence type="ECO:0000313" key="1">
    <source>
        <dbReference type="EMBL" id="QDT20774.1"/>
    </source>
</evidence>